<accession>A0A8H9C900</accession>
<dbReference type="AlphaFoldDB" id="A0A8H9C900"/>
<protein>
    <submittedName>
        <fullName evidence="1">Uncharacterized protein</fullName>
    </submittedName>
</protein>
<evidence type="ECO:0000313" key="2">
    <source>
        <dbReference type="Proteomes" id="UP000663508"/>
    </source>
</evidence>
<reference evidence="1" key="1">
    <citation type="submission" date="2020-11" db="EMBL/GenBank/DDBJ databases">
        <title>Complete genome sequence of a novel pathogenic Methylobacterium strain isolated from rice in Vietnam.</title>
        <authorList>
            <person name="Lai K."/>
            <person name="Okazaki S."/>
            <person name="Higashi K."/>
            <person name="Mori H."/>
            <person name="Toyoda A."/>
            <person name="Kurokawa K."/>
        </authorList>
    </citation>
    <scope>NUCLEOTIDE SEQUENCE</scope>
    <source>
        <strain evidence="1">VL1</strain>
    </source>
</reference>
<gene>
    <name evidence="1" type="ORF">mvi_49420</name>
</gene>
<organism evidence="1 2">
    <name type="scientific">Methylobacterium indicum</name>
    <dbReference type="NCBI Taxonomy" id="1775910"/>
    <lineage>
        <taxon>Bacteria</taxon>
        <taxon>Pseudomonadati</taxon>
        <taxon>Pseudomonadota</taxon>
        <taxon>Alphaproteobacteria</taxon>
        <taxon>Hyphomicrobiales</taxon>
        <taxon>Methylobacteriaceae</taxon>
        <taxon>Methylobacterium</taxon>
    </lineage>
</organism>
<dbReference type="Proteomes" id="UP000663508">
    <property type="component" value="Chromosome"/>
</dbReference>
<name>A0A8H9C900_9HYPH</name>
<dbReference type="EMBL" id="AP024145">
    <property type="protein sequence ID" value="BCM86481.1"/>
    <property type="molecule type" value="Genomic_DNA"/>
</dbReference>
<proteinExistence type="predicted"/>
<evidence type="ECO:0000313" key="1">
    <source>
        <dbReference type="EMBL" id="BCM86481.1"/>
    </source>
</evidence>
<dbReference type="KEGG" id="mind:mvi_49420"/>
<dbReference type="Gene3D" id="1.10.10.10">
    <property type="entry name" value="Winged helix-like DNA-binding domain superfamily/Winged helix DNA-binding domain"/>
    <property type="match status" value="1"/>
</dbReference>
<dbReference type="InterPro" id="IPR036388">
    <property type="entry name" value="WH-like_DNA-bd_sf"/>
</dbReference>
<sequence>MAAHYGVVGDAGFQPVPDVLLFHQAELGIRSKDLNVLLHVKAHRFYPDRMPFPSLTTIV</sequence>